<dbReference type="Pfam" id="PF14656">
    <property type="entry name" value="RAB3GAP2_C"/>
    <property type="match status" value="1"/>
</dbReference>
<feature type="compositionally biased region" description="Basic and acidic residues" evidence="1">
    <location>
        <begin position="191"/>
        <end position="208"/>
    </location>
</feature>
<dbReference type="EMBL" id="GDRN01104475">
    <property type="protein sequence ID" value="JAI57908.1"/>
    <property type="molecule type" value="Transcribed_RNA"/>
</dbReference>
<dbReference type="InterPro" id="IPR029257">
    <property type="entry name" value="RAB3GAP2_C"/>
</dbReference>
<dbReference type="AlphaFoldDB" id="A0A0P4VY21"/>
<proteinExistence type="predicted"/>
<evidence type="ECO:0000256" key="1">
    <source>
        <dbReference type="SAM" id="MobiDB-lite"/>
    </source>
</evidence>
<accession>A0A0P4VY21</accession>
<name>A0A0P4VY21_SCYOL</name>
<sequence>MVVHILSSLAENKILCDVSEQSAWWIAVRDKLVASEQPFHAYMAALLCRGVHATLETKAYQNKEDSTKTGRSREDKEGLTQPTAKFMSLNDWEGLSMEMVEWNLVLWQLGCLLPLNRLSSCLPSNGPERKLKLEVSVKNLLDKGKGYVAELVANWFIGSGIPLSTIKKILTRHDEQTRKKHQVDAEDEEETKAVPDDETSCEEKTDGELGDHEEIFSKFVTSHSCIFLCFSGFVGWHI</sequence>
<feature type="region of interest" description="Disordered" evidence="1">
    <location>
        <begin position="61"/>
        <end position="80"/>
    </location>
</feature>
<protein>
    <recommendedName>
        <fullName evidence="2">Rab3GAP regulatory subunit C-terminal domain-containing protein</fullName>
    </recommendedName>
</protein>
<evidence type="ECO:0000313" key="3">
    <source>
        <dbReference type="EMBL" id="JAI57908.1"/>
    </source>
</evidence>
<feature type="compositionally biased region" description="Basic and acidic residues" evidence="1">
    <location>
        <begin position="61"/>
        <end position="78"/>
    </location>
</feature>
<organism evidence="3">
    <name type="scientific">Scylla olivacea</name>
    <name type="common">Orange mud crab</name>
    <name type="synonym">Cancer olivacea</name>
    <dbReference type="NCBI Taxonomy" id="85551"/>
    <lineage>
        <taxon>Eukaryota</taxon>
        <taxon>Metazoa</taxon>
        <taxon>Ecdysozoa</taxon>
        <taxon>Arthropoda</taxon>
        <taxon>Crustacea</taxon>
        <taxon>Multicrustacea</taxon>
        <taxon>Malacostraca</taxon>
        <taxon>Eumalacostraca</taxon>
        <taxon>Eucarida</taxon>
        <taxon>Decapoda</taxon>
        <taxon>Pleocyemata</taxon>
        <taxon>Brachyura</taxon>
        <taxon>Eubrachyura</taxon>
        <taxon>Portunoidea</taxon>
        <taxon>Portunidae</taxon>
        <taxon>Portuninae</taxon>
        <taxon>Scylla</taxon>
    </lineage>
</organism>
<reference evidence="3" key="1">
    <citation type="submission" date="2015-09" db="EMBL/GenBank/DDBJ databases">
        <title>Scylla olivacea transcriptome.</title>
        <authorList>
            <person name="Ikhwanuddin M."/>
        </authorList>
    </citation>
    <scope>NUCLEOTIDE SEQUENCE</scope>
</reference>
<feature type="domain" description="Rab3GAP regulatory subunit C-terminal" evidence="2">
    <location>
        <begin position="2"/>
        <end position="198"/>
    </location>
</feature>
<evidence type="ECO:0000259" key="2">
    <source>
        <dbReference type="Pfam" id="PF14656"/>
    </source>
</evidence>
<feature type="region of interest" description="Disordered" evidence="1">
    <location>
        <begin position="177"/>
        <end position="208"/>
    </location>
</feature>